<dbReference type="eggNOG" id="arCOG00984">
    <property type="taxonomic scope" value="Archaea"/>
</dbReference>
<evidence type="ECO:0000259" key="2">
    <source>
        <dbReference type="Pfam" id="PF00465"/>
    </source>
</evidence>
<evidence type="ECO:0000256" key="1">
    <source>
        <dbReference type="ARBA" id="ARBA00023002"/>
    </source>
</evidence>
<dbReference type="Pfam" id="PF00465">
    <property type="entry name" value="Fe-ADH"/>
    <property type="match status" value="1"/>
</dbReference>
<dbReference type="OrthoDB" id="57329at2157"/>
<dbReference type="FunFam" id="3.40.50.1970:FF:000003">
    <property type="entry name" value="Alcohol dehydrogenase, iron-containing"/>
    <property type="match status" value="1"/>
</dbReference>
<dbReference type="InterPro" id="IPR001670">
    <property type="entry name" value="ADH_Fe/GldA"/>
</dbReference>
<dbReference type="GO" id="GO:0046872">
    <property type="term" value="F:metal ion binding"/>
    <property type="evidence" value="ECO:0007669"/>
    <property type="project" value="InterPro"/>
</dbReference>
<dbReference type="PANTHER" id="PTHR11496:SF83">
    <property type="entry name" value="HYDROXYACID-OXOACID TRANSHYDROGENASE, MITOCHONDRIAL"/>
    <property type="match status" value="1"/>
</dbReference>
<dbReference type="Gene3D" id="3.40.50.1970">
    <property type="match status" value="1"/>
</dbReference>
<evidence type="ECO:0000313" key="4">
    <source>
        <dbReference type="EMBL" id="AGK62136.1"/>
    </source>
</evidence>
<feature type="domain" description="Fe-containing alcohol dehydrogenase-like C-terminal" evidence="3">
    <location>
        <begin position="179"/>
        <end position="368"/>
    </location>
</feature>
<dbReference type="Pfam" id="PF25137">
    <property type="entry name" value="ADH_Fe_C"/>
    <property type="match status" value="1"/>
</dbReference>
<keyword evidence="5" id="KW-1185">Reference proteome</keyword>
<name>N0BNC1_9EURY</name>
<dbReference type="GO" id="GO:0004022">
    <property type="term" value="F:alcohol dehydrogenase (NAD+) activity"/>
    <property type="evidence" value="ECO:0007669"/>
    <property type="project" value="TreeGrafter"/>
</dbReference>
<dbReference type="InterPro" id="IPR039697">
    <property type="entry name" value="Alcohol_dehydrogenase_Fe"/>
</dbReference>
<protein>
    <submittedName>
        <fullName evidence="4">Alcohol dehydrogenase, class IV</fullName>
    </submittedName>
</protein>
<dbReference type="SUPFAM" id="SSF56796">
    <property type="entry name" value="Dehydroquinate synthase-like"/>
    <property type="match status" value="1"/>
</dbReference>
<dbReference type="Proteomes" id="UP000013307">
    <property type="component" value="Chromosome"/>
</dbReference>
<evidence type="ECO:0000313" key="5">
    <source>
        <dbReference type="Proteomes" id="UP000013307"/>
    </source>
</evidence>
<keyword evidence="1" id="KW-0560">Oxidoreductase</keyword>
<accession>N0BNC1</accession>
<reference evidence="4 5" key="1">
    <citation type="journal article" date="2013" name="Genome Announc.">
        <title>Complete Genome Sequence of the Thermophilic and Facultatively Chemolithoautotrophic Sulfate Reducer Archaeoglobus sulfaticallidus Strain PM70-1T.</title>
        <authorList>
            <person name="Stokke R."/>
            <person name="Hocking W.P."/>
            <person name="Steinsbu B.O."/>
            <person name="Steen I.H."/>
        </authorList>
    </citation>
    <scope>NUCLEOTIDE SEQUENCE [LARGE SCALE GENOMIC DNA]</scope>
    <source>
        <strain evidence="4">PM70-1</strain>
    </source>
</reference>
<dbReference type="GeneID" id="15393815"/>
<dbReference type="KEGG" id="ast:Asulf_02183"/>
<dbReference type="HOGENOM" id="CLU_007207_0_0_2"/>
<dbReference type="STRING" id="387631.Asulf_02183"/>
<dbReference type="CDD" id="cd14862">
    <property type="entry name" value="Fe-ADH-like"/>
    <property type="match status" value="1"/>
</dbReference>
<feature type="domain" description="Alcohol dehydrogenase iron-type/glycerol dehydrogenase GldA" evidence="2">
    <location>
        <begin position="7"/>
        <end position="167"/>
    </location>
</feature>
<sequence length="380" mass="42180">MWWFASPKIAFGEDSLDFLETLDGKAMIVTDENLVKSGVVDKVTKRLNLEYEVFDKVEPDPSFEIVMEGVEFAKRVKPDYIIGVGGGSSLDTAKGIRLIYENPDLDPEEVSPWTDVKSGEVKLILIPTASGSGSEGSNAIVLTKKDEGRKIASIHPAVMADYAIVDPEMVRELPEKVAVFTGLDALSHAMDAYVSAWKNDFTDGLCIQACKLLFKYLPRACRDRSDSEAVEKVHNAATLAGLAIGSSQAGLSHSIGHSLGAVFHIPHGFACGVALPYTTQYYSKFVREQYDELAYHIGFRDCEELIDKTKELLASLNTPLSYKDLLEEYGISEKEFLERLDELVYKASTDNTIVTLEEAPDEEDLRMLFLYIFEGKDVDF</sequence>
<gene>
    <name evidence="4" type="ORF">Asulf_02183</name>
</gene>
<dbReference type="AlphaFoldDB" id="N0BNC1"/>
<dbReference type="InterPro" id="IPR018211">
    <property type="entry name" value="ADH_Fe_CS"/>
</dbReference>
<dbReference type="PROSITE" id="PS00060">
    <property type="entry name" value="ADH_IRON_2"/>
    <property type="match status" value="1"/>
</dbReference>
<proteinExistence type="predicted"/>
<organism evidence="4 5">
    <name type="scientific">Archaeoglobus sulfaticallidus PM70-1</name>
    <dbReference type="NCBI Taxonomy" id="387631"/>
    <lineage>
        <taxon>Archaea</taxon>
        <taxon>Methanobacteriati</taxon>
        <taxon>Methanobacteriota</taxon>
        <taxon>Archaeoglobi</taxon>
        <taxon>Archaeoglobales</taxon>
        <taxon>Archaeoglobaceae</taxon>
        <taxon>Archaeoglobus</taxon>
    </lineage>
</organism>
<dbReference type="InterPro" id="IPR056798">
    <property type="entry name" value="ADH_Fe_C"/>
</dbReference>
<evidence type="ECO:0000259" key="3">
    <source>
        <dbReference type="Pfam" id="PF25137"/>
    </source>
</evidence>
<dbReference type="PANTHER" id="PTHR11496">
    <property type="entry name" value="ALCOHOL DEHYDROGENASE"/>
    <property type="match status" value="1"/>
</dbReference>
<dbReference type="EMBL" id="CP005290">
    <property type="protein sequence ID" value="AGK62136.1"/>
    <property type="molecule type" value="Genomic_DNA"/>
</dbReference>
<dbReference type="Gene3D" id="1.20.1090.10">
    <property type="entry name" value="Dehydroquinate synthase-like - alpha domain"/>
    <property type="match status" value="1"/>
</dbReference>
<dbReference type="RefSeq" id="WP_015591732.1">
    <property type="nucleotide sequence ID" value="NC_021169.1"/>
</dbReference>